<evidence type="ECO:0000256" key="1">
    <source>
        <dbReference type="SAM" id="Coils"/>
    </source>
</evidence>
<keyword evidence="1" id="KW-0175">Coiled coil</keyword>
<evidence type="ECO:0000313" key="4">
    <source>
        <dbReference type="Proteomes" id="UP001140560"/>
    </source>
</evidence>
<comment type="caution">
    <text evidence="3">The sequence shown here is derived from an EMBL/GenBank/DDBJ whole genome shotgun (WGS) entry which is preliminary data.</text>
</comment>
<dbReference type="EMBL" id="JAPEUY010000022">
    <property type="protein sequence ID" value="KAJ4361944.1"/>
    <property type="molecule type" value="Genomic_DNA"/>
</dbReference>
<dbReference type="Proteomes" id="UP001140560">
    <property type="component" value="Unassembled WGS sequence"/>
</dbReference>
<feature type="coiled-coil region" evidence="1">
    <location>
        <begin position="139"/>
        <end position="172"/>
    </location>
</feature>
<organism evidence="3 4">
    <name type="scientific">Neocucurbitaria cava</name>
    <dbReference type="NCBI Taxonomy" id="798079"/>
    <lineage>
        <taxon>Eukaryota</taxon>
        <taxon>Fungi</taxon>
        <taxon>Dikarya</taxon>
        <taxon>Ascomycota</taxon>
        <taxon>Pezizomycotina</taxon>
        <taxon>Dothideomycetes</taxon>
        <taxon>Pleosporomycetidae</taxon>
        <taxon>Pleosporales</taxon>
        <taxon>Pleosporineae</taxon>
        <taxon>Cucurbitariaceae</taxon>
        <taxon>Neocucurbitaria</taxon>
    </lineage>
</organism>
<dbReference type="AlphaFoldDB" id="A0A9W8Y079"/>
<accession>A0A9W8Y079</accession>
<proteinExistence type="predicted"/>
<gene>
    <name evidence="3" type="ORF">N0V83_010885</name>
</gene>
<evidence type="ECO:0000313" key="3">
    <source>
        <dbReference type="EMBL" id="KAJ4361944.1"/>
    </source>
</evidence>
<evidence type="ECO:0000256" key="2">
    <source>
        <dbReference type="SAM" id="MobiDB-lite"/>
    </source>
</evidence>
<protein>
    <submittedName>
        <fullName evidence="3">Uncharacterized protein</fullName>
    </submittedName>
</protein>
<name>A0A9W8Y079_9PLEO</name>
<reference evidence="3" key="1">
    <citation type="submission" date="2022-10" db="EMBL/GenBank/DDBJ databases">
        <title>Tapping the CABI collections for fungal endophytes: first genome assemblies for Collariella, Neodidymelliopsis, Ascochyta clinopodiicola, Didymella pomorum, Didymosphaeria variabile, Neocosmospora piperis and Neocucurbitaria cava.</title>
        <authorList>
            <person name="Hill R."/>
        </authorList>
    </citation>
    <scope>NUCLEOTIDE SEQUENCE</scope>
    <source>
        <strain evidence="3">IMI 356814</strain>
    </source>
</reference>
<dbReference type="OrthoDB" id="3926908at2759"/>
<sequence length="188" mass="21281">MSNQDAIMGNAPLTPGDEPEPEPQNPVVDFSPATVRYDESFENSLMELVLNPSEHKTSRQPSHEPHMIPASQLPIPLSSHLRTHTSPIPGLYLTHPNGYHTGGPGPASHTVKDFADKFIREHGIEDAGQLERVVEMMVRDKMKEVEERMEKRSEAVERNKGVERELEDLRLQRSAELRVMERFKGGKR</sequence>
<keyword evidence="4" id="KW-1185">Reference proteome</keyword>
<feature type="region of interest" description="Disordered" evidence="2">
    <location>
        <begin position="1"/>
        <end position="30"/>
    </location>
</feature>